<dbReference type="Proteomes" id="UP000239366">
    <property type="component" value="Unassembled WGS sequence"/>
</dbReference>
<protein>
    <submittedName>
        <fullName evidence="1">Uncharacterized protein</fullName>
    </submittedName>
</protein>
<accession>A0A2S7T838</accession>
<reference evidence="2" key="1">
    <citation type="submission" date="2016-11" db="EMBL/GenBank/DDBJ databases">
        <title>Trade-off between light-utilization and light-protection in marine flavobacteria.</title>
        <authorList>
            <person name="Kumagai Y."/>
            <person name="Yoshizawa S."/>
            <person name="Kogure K."/>
        </authorList>
    </citation>
    <scope>NUCLEOTIDE SEQUENCE [LARGE SCALE GENOMIC DNA]</scope>
    <source>
        <strain evidence="2">SG-18</strain>
    </source>
</reference>
<gene>
    <name evidence="1" type="ORF">BST99_10540</name>
</gene>
<evidence type="ECO:0000313" key="2">
    <source>
        <dbReference type="Proteomes" id="UP000239366"/>
    </source>
</evidence>
<dbReference type="AlphaFoldDB" id="A0A2S7T838"/>
<organism evidence="1 2">
    <name type="scientific">Aureicoccus marinus</name>
    <dbReference type="NCBI Taxonomy" id="754435"/>
    <lineage>
        <taxon>Bacteria</taxon>
        <taxon>Pseudomonadati</taxon>
        <taxon>Bacteroidota</taxon>
        <taxon>Flavobacteriia</taxon>
        <taxon>Flavobacteriales</taxon>
        <taxon>Flavobacteriaceae</taxon>
        <taxon>Aureicoccus</taxon>
    </lineage>
</organism>
<keyword evidence="2" id="KW-1185">Reference proteome</keyword>
<dbReference type="EMBL" id="MQVX01000001">
    <property type="protein sequence ID" value="PQJ16103.1"/>
    <property type="molecule type" value="Genomic_DNA"/>
</dbReference>
<dbReference type="OrthoDB" id="69438at2"/>
<proteinExistence type="predicted"/>
<name>A0A2S7T838_9FLAO</name>
<sequence length="186" mass="21634">MCRYAMTSYKPHFACFECRKSFKRRLLRDINRSQADSLEKVPAKCPECSELMADMGMDFKAPKKSDLQAWKHLKNLYQVGIAFHSCGCTGPGYVPRDNAELIAHFQEIKQNYLENQRFWARRGKDPIGESEVAKDRHKNFGFLYSIPKKLKGGTRKAPQYDALQAQVYWSDRVKEVEEKIAFIRNT</sequence>
<comment type="caution">
    <text evidence="1">The sequence shown here is derived from an EMBL/GenBank/DDBJ whole genome shotgun (WGS) entry which is preliminary data.</text>
</comment>
<evidence type="ECO:0000313" key="1">
    <source>
        <dbReference type="EMBL" id="PQJ16103.1"/>
    </source>
</evidence>